<dbReference type="PANTHER" id="PTHR45772:SF7">
    <property type="entry name" value="AMINO ACID ABC TRANSPORTER ATP-BINDING PROTEIN"/>
    <property type="match status" value="1"/>
</dbReference>
<evidence type="ECO:0000313" key="7">
    <source>
        <dbReference type="Proteomes" id="UP000251341"/>
    </source>
</evidence>
<dbReference type="Pfam" id="PF00005">
    <property type="entry name" value="ABC_tran"/>
    <property type="match status" value="1"/>
</dbReference>
<evidence type="ECO:0000256" key="2">
    <source>
        <dbReference type="ARBA" id="ARBA00022475"/>
    </source>
</evidence>
<keyword evidence="1" id="KW-0813">Transport</keyword>
<comment type="caution">
    <text evidence="6">The sequence shown here is derived from an EMBL/GenBank/DDBJ whole genome shotgun (WGS) entry which is preliminary data.</text>
</comment>
<dbReference type="GO" id="GO:0016887">
    <property type="term" value="F:ATP hydrolysis activity"/>
    <property type="evidence" value="ECO:0007669"/>
    <property type="project" value="InterPro"/>
</dbReference>
<dbReference type="EMBL" id="NESP01000001">
    <property type="protein sequence ID" value="PUE60142.1"/>
    <property type="molecule type" value="Genomic_DNA"/>
</dbReference>
<evidence type="ECO:0000259" key="5">
    <source>
        <dbReference type="PROSITE" id="PS50893"/>
    </source>
</evidence>
<keyword evidence="7" id="KW-1185">Reference proteome</keyword>
<evidence type="ECO:0000256" key="3">
    <source>
        <dbReference type="ARBA" id="ARBA00022741"/>
    </source>
</evidence>
<keyword evidence="4 6" id="KW-0067">ATP-binding</keyword>
<dbReference type="GO" id="GO:0005524">
    <property type="term" value="F:ATP binding"/>
    <property type="evidence" value="ECO:0007669"/>
    <property type="project" value="UniProtKB-KW"/>
</dbReference>
<organism evidence="6 7">
    <name type="scientific">Limnohabitans curvus</name>
    <dbReference type="NCBI Taxonomy" id="323423"/>
    <lineage>
        <taxon>Bacteria</taxon>
        <taxon>Pseudomonadati</taxon>
        <taxon>Pseudomonadota</taxon>
        <taxon>Betaproteobacteria</taxon>
        <taxon>Burkholderiales</taxon>
        <taxon>Comamonadaceae</taxon>
        <taxon>Limnohabitans</taxon>
    </lineage>
</organism>
<name>A0A315EVZ8_9BURK</name>
<proteinExistence type="predicted"/>
<dbReference type="InterPro" id="IPR003593">
    <property type="entry name" value="AAA+_ATPase"/>
</dbReference>
<protein>
    <submittedName>
        <fullName evidence="6">ABC transporter ATP-binding protein</fullName>
    </submittedName>
</protein>
<gene>
    <name evidence="6" type="ORF">B9Z44_11525</name>
</gene>
<evidence type="ECO:0000313" key="6">
    <source>
        <dbReference type="EMBL" id="PUE60142.1"/>
    </source>
</evidence>
<keyword evidence="2" id="KW-1003">Cell membrane</keyword>
<dbReference type="InterPro" id="IPR051120">
    <property type="entry name" value="ABC_AA/LPS_Transport"/>
</dbReference>
<reference evidence="6 7" key="1">
    <citation type="submission" date="2017-04" db="EMBL/GenBank/DDBJ databases">
        <title>Unexpected and diverse lifestyles within the genus Limnohabitans.</title>
        <authorList>
            <person name="Kasalicky V."/>
            <person name="Mehrshad M."/>
            <person name="Andrei S.-A."/>
            <person name="Salcher M."/>
            <person name="Kratochvilova H."/>
            <person name="Simek K."/>
            <person name="Ghai R."/>
        </authorList>
    </citation>
    <scope>NUCLEOTIDE SEQUENCE [LARGE SCALE GENOMIC DNA]</scope>
    <source>
        <strain evidence="6 7">MWH-C5</strain>
    </source>
</reference>
<dbReference type="PANTHER" id="PTHR45772">
    <property type="entry name" value="CONSERVED COMPONENT OF ABC TRANSPORTER FOR NATURAL AMINO ACIDS-RELATED"/>
    <property type="match status" value="1"/>
</dbReference>
<evidence type="ECO:0000256" key="4">
    <source>
        <dbReference type="ARBA" id="ARBA00022840"/>
    </source>
</evidence>
<dbReference type="InterPro" id="IPR027417">
    <property type="entry name" value="P-loop_NTPase"/>
</dbReference>
<dbReference type="Gene3D" id="3.40.50.300">
    <property type="entry name" value="P-loop containing nucleotide triphosphate hydrolases"/>
    <property type="match status" value="1"/>
</dbReference>
<dbReference type="GO" id="GO:0005886">
    <property type="term" value="C:plasma membrane"/>
    <property type="evidence" value="ECO:0007669"/>
    <property type="project" value="TreeGrafter"/>
</dbReference>
<evidence type="ECO:0000256" key="1">
    <source>
        <dbReference type="ARBA" id="ARBA00022448"/>
    </source>
</evidence>
<accession>A0A315EVZ8</accession>
<dbReference type="AlphaFoldDB" id="A0A315EVZ8"/>
<dbReference type="GO" id="GO:0042941">
    <property type="term" value="P:D-alanine transmembrane transport"/>
    <property type="evidence" value="ECO:0007669"/>
    <property type="project" value="TreeGrafter"/>
</dbReference>
<dbReference type="GO" id="GO:1903805">
    <property type="term" value="P:L-valine import across plasma membrane"/>
    <property type="evidence" value="ECO:0007669"/>
    <property type="project" value="TreeGrafter"/>
</dbReference>
<dbReference type="GO" id="GO:0015188">
    <property type="term" value="F:L-isoleucine transmembrane transporter activity"/>
    <property type="evidence" value="ECO:0007669"/>
    <property type="project" value="TreeGrafter"/>
</dbReference>
<dbReference type="RefSeq" id="WP_108359065.1">
    <property type="nucleotide sequence ID" value="NZ_NESP01000001.1"/>
</dbReference>
<sequence>MSRPILLAKDVNLAFGGVIAADHINFELNEGERLAVIGQNGAGKTTFINICTGYLKPTSGQIFFNGTDITGKTPRSIVRLGLGRSFQLPQLFVEHTVQECLEIAAAARNGNLSILKSLSASVDRHEIIETMELVGLRDKANEIAGALPEGHKKLLDVAMALMLRPKLIIMDEPTSGVSSEDKHDLMALVMQALEERKVTSWFVEHDVDIVSKYATRVAAWISGKIAADGSPDEVLKNLQVRKEVLGDLTC</sequence>
<keyword evidence="3" id="KW-0547">Nucleotide-binding</keyword>
<dbReference type="InterPro" id="IPR003439">
    <property type="entry name" value="ABC_transporter-like_ATP-bd"/>
</dbReference>
<feature type="domain" description="ABC transporter" evidence="5">
    <location>
        <begin position="6"/>
        <end position="247"/>
    </location>
</feature>
<dbReference type="PROSITE" id="PS50893">
    <property type="entry name" value="ABC_TRANSPORTER_2"/>
    <property type="match status" value="1"/>
</dbReference>
<dbReference type="Proteomes" id="UP000251341">
    <property type="component" value="Unassembled WGS sequence"/>
</dbReference>
<dbReference type="GO" id="GO:1903806">
    <property type="term" value="P:L-isoleucine import across plasma membrane"/>
    <property type="evidence" value="ECO:0007669"/>
    <property type="project" value="TreeGrafter"/>
</dbReference>
<dbReference type="GO" id="GO:0015192">
    <property type="term" value="F:L-phenylalanine transmembrane transporter activity"/>
    <property type="evidence" value="ECO:0007669"/>
    <property type="project" value="TreeGrafter"/>
</dbReference>
<dbReference type="SUPFAM" id="SSF52540">
    <property type="entry name" value="P-loop containing nucleoside triphosphate hydrolases"/>
    <property type="match status" value="1"/>
</dbReference>
<keyword evidence="2" id="KW-0472">Membrane</keyword>
<dbReference type="SMART" id="SM00382">
    <property type="entry name" value="AAA"/>
    <property type="match status" value="1"/>
</dbReference>
<dbReference type="GO" id="GO:0005304">
    <property type="term" value="F:L-valine transmembrane transporter activity"/>
    <property type="evidence" value="ECO:0007669"/>
    <property type="project" value="TreeGrafter"/>
</dbReference>
<dbReference type="GO" id="GO:0015808">
    <property type="term" value="P:L-alanine transport"/>
    <property type="evidence" value="ECO:0007669"/>
    <property type="project" value="TreeGrafter"/>
</dbReference>